<evidence type="ECO:0000313" key="3">
    <source>
        <dbReference type="EMBL" id="PQJ09224.1"/>
    </source>
</evidence>
<dbReference type="PANTHER" id="PTHR36919">
    <property type="entry name" value="BLR1215 PROTEIN"/>
    <property type="match status" value="1"/>
</dbReference>
<keyword evidence="1" id="KW-0732">Signal</keyword>
<proteinExistence type="predicted"/>
<sequence>MHVVLILSLILSTGLSAFAQKDKIEGLWYNEEKTAKVEIYKATDGKFWGKIVWLKEPLRNGVPKMDDKNPKDALKKVPLLGIVLLKHFKIDDKETYNDGEIYDPKNGKTYSCKITYKGDKLDVRGYVGISLIGRTTVWERTN</sequence>
<dbReference type="Gene3D" id="2.40.128.520">
    <property type="match status" value="1"/>
</dbReference>
<reference evidence="3 4" key="1">
    <citation type="submission" date="2018-01" db="EMBL/GenBank/DDBJ databases">
        <title>A novel member of the phylum Bacteroidetes isolated from glacier ice.</title>
        <authorList>
            <person name="Liu Q."/>
            <person name="Xin Y.-H."/>
        </authorList>
    </citation>
    <scope>NUCLEOTIDE SEQUENCE [LARGE SCALE GENOMIC DNA]</scope>
    <source>
        <strain evidence="3 4">RB1R16</strain>
    </source>
</reference>
<feature type="signal peptide" evidence="1">
    <location>
        <begin position="1"/>
        <end position="19"/>
    </location>
</feature>
<dbReference type="Proteomes" id="UP000239872">
    <property type="component" value="Unassembled WGS sequence"/>
</dbReference>
<organism evidence="3 4">
    <name type="scientific">Flavipsychrobacter stenotrophus</name>
    <dbReference type="NCBI Taxonomy" id="2077091"/>
    <lineage>
        <taxon>Bacteria</taxon>
        <taxon>Pseudomonadati</taxon>
        <taxon>Bacteroidota</taxon>
        <taxon>Chitinophagia</taxon>
        <taxon>Chitinophagales</taxon>
        <taxon>Chitinophagaceae</taxon>
        <taxon>Flavipsychrobacter</taxon>
    </lineage>
</organism>
<dbReference type="OrthoDB" id="9814399at2"/>
<dbReference type="AlphaFoldDB" id="A0A2S7SR51"/>
<accession>A0A2S7SR51</accession>
<dbReference type="InterPro" id="IPR019223">
    <property type="entry name" value="DUF2147"/>
</dbReference>
<dbReference type="PANTHER" id="PTHR36919:SF2">
    <property type="entry name" value="BLL6627 PROTEIN"/>
    <property type="match status" value="1"/>
</dbReference>
<feature type="domain" description="DUF2147" evidence="2">
    <location>
        <begin position="26"/>
        <end position="140"/>
    </location>
</feature>
<evidence type="ECO:0000259" key="2">
    <source>
        <dbReference type="Pfam" id="PF09917"/>
    </source>
</evidence>
<name>A0A2S7SR51_9BACT</name>
<dbReference type="EMBL" id="PPSL01000007">
    <property type="protein sequence ID" value="PQJ09224.1"/>
    <property type="molecule type" value="Genomic_DNA"/>
</dbReference>
<evidence type="ECO:0000256" key="1">
    <source>
        <dbReference type="SAM" id="SignalP"/>
    </source>
</evidence>
<gene>
    <name evidence="3" type="ORF">CJD36_020410</name>
</gene>
<evidence type="ECO:0000313" key="4">
    <source>
        <dbReference type="Proteomes" id="UP000239872"/>
    </source>
</evidence>
<dbReference type="Pfam" id="PF09917">
    <property type="entry name" value="DUF2147"/>
    <property type="match status" value="1"/>
</dbReference>
<comment type="caution">
    <text evidence="3">The sequence shown here is derived from an EMBL/GenBank/DDBJ whole genome shotgun (WGS) entry which is preliminary data.</text>
</comment>
<feature type="chain" id="PRO_5015692314" evidence="1">
    <location>
        <begin position="20"/>
        <end position="142"/>
    </location>
</feature>
<keyword evidence="4" id="KW-1185">Reference proteome</keyword>
<protein>
    <submittedName>
        <fullName evidence="3">DUF2147 domain-containing protein</fullName>
    </submittedName>
</protein>